<dbReference type="InParanoid" id="G1MFU1"/>
<feature type="compositionally biased region" description="Polar residues" evidence="2">
    <location>
        <begin position="860"/>
        <end position="873"/>
    </location>
</feature>
<dbReference type="GO" id="GO:0034451">
    <property type="term" value="C:centriolar satellite"/>
    <property type="evidence" value="ECO:0007669"/>
    <property type="project" value="TreeGrafter"/>
</dbReference>
<dbReference type="Proteomes" id="UP000008912">
    <property type="component" value="Unassembled WGS sequence"/>
</dbReference>
<reference evidence="3" key="2">
    <citation type="submission" date="2025-08" db="UniProtKB">
        <authorList>
            <consortium name="Ensembl"/>
        </authorList>
    </citation>
    <scope>IDENTIFICATION</scope>
</reference>
<dbReference type="GO" id="GO:0045931">
    <property type="term" value="P:positive regulation of mitotic cell cycle"/>
    <property type="evidence" value="ECO:0007669"/>
    <property type="project" value="TreeGrafter"/>
</dbReference>
<proteinExistence type="predicted"/>
<evidence type="ECO:0000256" key="1">
    <source>
        <dbReference type="SAM" id="Coils"/>
    </source>
</evidence>
<feature type="region of interest" description="Disordered" evidence="2">
    <location>
        <begin position="701"/>
        <end position="743"/>
    </location>
</feature>
<dbReference type="PANTHER" id="PTHR46725">
    <property type="entry name" value="COILED-COIL DOMAIN-CONTAINING PROTEIN 57"/>
    <property type="match status" value="1"/>
</dbReference>
<dbReference type="GO" id="GO:0060271">
    <property type="term" value="P:cilium assembly"/>
    <property type="evidence" value="ECO:0007669"/>
    <property type="project" value="Ensembl"/>
</dbReference>
<accession>G1MFU1</accession>
<feature type="compositionally biased region" description="Low complexity" evidence="2">
    <location>
        <begin position="977"/>
        <end position="986"/>
    </location>
</feature>
<feature type="coiled-coil region" evidence="1">
    <location>
        <begin position="395"/>
        <end position="483"/>
    </location>
</feature>
<evidence type="ECO:0000313" key="4">
    <source>
        <dbReference type="Proteomes" id="UP000008912"/>
    </source>
</evidence>
<feature type="compositionally biased region" description="Low complexity" evidence="2">
    <location>
        <begin position="896"/>
        <end position="907"/>
    </location>
</feature>
<gene>
    <name evidence="3" type="primary">CCDC57</name>
</gene>
<dbReference type="Ensembl" id="ENSAMET00000018960.2">
    <property type="protein sequence ID" value="ENSAMEP00000018221.2"/>
    <property type="gene ID" value="ENSAMEG00000017245.2"/>
</dbReference>
<dbReference type="GO" id="GO:0005876">
    <property type="term" value="C:spindle microtubule"/>
    <property type="evidence" value="ECO:0007669"/>
    <property type="project" value="TreeGrafter"/>
</dbReference>
<dbReference type="GO" id="GO:0005814">
    <property type="term" value="C:centriole"/>
    <property type="evidence" value="ECO:0007669"/>
    <property type="project" value="TreeGrafter"/>
</dbReference>
<dbReference type="GO" id="GO:0007099">
    <property type="term" value="P:centriole replication"/>
    <property type="evidence" value="ECO:0007669"/>
    <property type="project" value="TreeGrafter"/>
</dbReference>
<dbReference type="InterPro" id="IPR042481">
    <property type="entry name" value="CCDC57"/>
</dbReference>
<feature type="coiled-coil region" evidence="1">
    <location>
        <begin position="207"/>
        <end position="337"/>
    </location>
</feature>
<dbReference type="AlphaFoldDB" id="G1MFU1"/>
<feature type="compositionally biased region" description="Polar residues" evidence="2">
    <location>
        <begin position="920"/>
        <end position="931"/>
    </location>
</feature>
<keyword evidence="1" id="KW-0175">Coiled coil</keyword>
<dbReference type="PANTHER" id="PTHR46725:SF1">
    <property type="entry name" value="COILED-COIL DOMAIN-CONTAINING PROTEIN 57"/>
    <property type="match status" value="1"/>
</dbReference>
<feature type="region of interest" description="Disordered" evidence="2">
    <location>
        <begin position="841"/>
        <end position="908"/>
    </location>
</feature>
<reference evidence="3 4" key="1">
    <citation type="journal article" date="2010" name="Nature">
        <title>The sequence and de novo assembly of the giant panda genome.</title>
        <authorList>
            <person name="Li R."/>
            <person name="Fan W."/>
            <person name="Tian G."/>
            <person name="Zhu H."/>
            <person name="He L."/>
            <person name="Cai J."/>
            <person name="Huang Q."/>
            <person name="Cai Q."/>
            <person name="Li B."/>
            <person name="Bai Y."/>
            <person name="Zhang Z."/>
            <person name="Zhang Y."/>
            <person name="Wang W."/>
            <person name="Li J."/>
            <person name="Wei F."/>
            <person name="Li H."/>
            <person name="Jian M."/>
            <person name="Li J."/>
            <person name="Zhang Z."/>
            <person name="Nielsen R."/>
            <person name="Li D."/>
            <person name="Gu W."/>
            <person name="Yang Z."/>
            <person name="Xuan Z."/>
            <person name="Ryder O.A."/>
            <person name="Leung F.C."/>
            <person name="Zhou Y."/>
            <person name="Cao J."/>
            <person name="Sun X."/>
            <person name="Fu Y."/>
            <person name="Fang X."/>
            <person name="Guo X."/>
            <person name="Wang B."/>
            <person name="Hou R."/>
            <person name="Shen F."/>
            <person name="Mu B."/>
            <person name="Ni P."/>
            <person name="Lin R."/>
            <person name="Qian W."/>
            <person name="Wang G."/>
            <person name="Yu C."/>
            <person name="Nie W."/>
            <person name="Wang J."/>
            <person name="Wu Z."/>
            <person name="Liang H."/>
            <person name="Min J."/>
            <person name="Wu Q."/>
            <person name="Cheng S."/>
            <person name="Ruan J."/>
            <person name="Wang M."/>
            <person name="Shi Z."/>
            <person name="Wen M."/>
            <person name="Liu B."/>
            <person name="Ren X."/>
            <person name="Zheng H."/>
            <person name="Dong D."/>
            <person name="Cook K."/>
            <person name="Shan G."/>
            <person name="Zhang H."/>
            <person name="Kosiol C."/>
            <person name="Xie X."/>
            <person name="Lu Z."/>
            <person name="Zheng H."/>
            <person name="Li Y."/>
            <person name="Steiner C.C."/>
            <person name="Lam T.T."/>
            <person name="Lin S."/>
            <person name="Zhang Q."/>
            <person name="Li G."/>
            <person name="Tian J."/>
            <person name="Gong T."/>
            <person name="Liu H."/>
            <person name="Zhang D."/>
            <person name="Fang L."/>
            <person name="Ye C."/>
            <person name="Zhang J."/>
            <person name="Hu W."/>
            <person name="Xu A."/>
            <person name="Ren Y."/>
            <person name="Zhang G."/>
            <person name="Bruford M.W."/>
            <person name="Li Q."/>
            <person name="Ma L."/>
            <person name="Guo Y."/>
            <person name="An N."/>
            <person name="Hu Y."/>
            <person name="Zheng Y."/>
            <person name="Shi Y."/>
            <person name="Li Z."/>
            <person name="Liu Q."/>
            <person name="Chen Y."/>
            <person name="Zhao J."/>
            <person name="Qu N."/>
            <person name="Zhao S."/>
            <person name="Tian F."/>
            <person name="Wang X."/>
            <person name="Wang H."/>
            <person name="Xu L."/>
            <person name="Liu X."/>
            <person name="Vinar T."/>
            <person name="Wang Y."/>
            <person name="Lam T.W."/>
            <person name="Yiu S.M."/>
            <person name="Liu S."/>
            <person name="Zhang H."/>
            <person name="Li D."/>
            <person name="Huang Y."/>
            <person name="Wang X."/>
            <person name="Yang G."/>
            <person name="Jiang Z."/>
            <person name="Wang J."/>
            <person name="Qin N."/>
            <person name="Li L."/>
            <person name="Li J."/>
            <person name="Bolund L."/>
            <person name="Kristiansen K."/>
            <person name="Wong G.K."/>
            <person name="Olson M."/>
            <person name="Zhang X."/>
            <person name="Li S."/>
            <person name="Yang H."/>
            <person name="Wang J."/>
            <person name="Wang J."/>
        </authorList>
    </citation>
    <scope>NUCLEOTIDE SEQUENCE [LARGE SCALE GENOMIC DNA]</scope>
</reference>
<feature type="region of interest" description="Disordered" evidence="2">
    <location>
        <begin position="965"/>
        <end position="1001"/>
    </location>
</feature>
<evidence type="ECO:0000313" key="3">
    <source>
        <dbReference type="Ensembl" id="ENSAMEP00000018221.2"/>
    </source>
</evidence>
<keyword evidence="4" id="KW-1185">Reference proteome</keyword>
<dbReference type="GeneTree" id="ENSGT00940000153251"/>
<protein>
    <submittedName>
        <fullName evidence="3">Coiled-coil domain containing 57</fullName>
    </submittedName>
</protein>
<evidence type="ECO:0000256" key="2">
    <source>
        <dbReference type="SAM" id="MobiDB-lite"/>
    </source>
</evidence>
<sequence length="1001" mass="112879">MMPPPSDQALSQLLARKEEEWRELQAQRCQLQEAALQDAHSQLNEAQGALRRLQEDFVYNLQVLEERDLELERYDAAFAQARGLEEARQAEVSELRVEAARLRQALTLEARRREDLQQQHQLKLQEHRLELERVHSDKNSEMDQQREQYEHLKWMLERKLEELDGELALQRQELLLEFESEMQKREHGFRLQADSMSNVVLTHELKVKLLNKELAAVKEAAAQAAESLRSAEASNAGLEGELRRSGQELRDLAAAKDARIKDLEGKLDCVQLSRKKEEEAFRRKHEELDHLARERDAVLAAVKGAHAEQLRALEARAQELQARCETLELRLRRAEAGKADALKSKDAAADKLREDALALRSGWDAQIAQLSKEMVAKDLYIQSLQEGEVELKAHLARCQQDIGRYKQQLSEAVERERCLEREKAQLELDWRQRCDGVERDHYRKSEDLIRALTEARDQVAAKLQETERMLRDQEVVLKALTLERDQAMQALRTRGLLPEREVQLLLRHHEEEIRESFPSSEIQRLQEQNRSLRRAVAEMRKEMETLSDHVLPPAPSGGQVSDTEQPRPSPEAAAEVPDHIMVLETEIQNLKHKFKALEEQVEDVFDPLKRSSSYPDSQPSVHTSAQVPAGAVSAGGASIGLVLGRLRDRAQLVDFLVARLKQKVLQRPLDADTVQHELPREVDQLHLEVSELRGQVAELEGRLGNRPRPRALDKVALGRQVPADQGPTGTEDQGPQPPQTLSVPRLQRKLKEAARKILRLCLEKEQLLEMGNRLRAELGHQAPGKPRHHPLPTPEAGKQNVAPEARLGQLQPHFAAQDSNNTKKKCFSECSGKVQPCLAQTVGRSGPPQGWTAGALAGSGQRQHTISTVTCRSAWQKENRSPEPRPAQESHKESSHPSGSPSSVASGPLQDMWKLLDLRSSPSGLTSQNDSAPVEFTARPVADSLGHPDRSPVRTRAAFAIQGMKVEAHAKAKPARPSRAPPAKTKGCQRPPKIRNYNLKD</sequence>
<feature type="region of interest" description="Disordered" evidence="2">
    <location>
        <begin position="543"/>
        <end position="575"/>
    </location>
</feature>
<feature type="coiled-coil region" evidence="1">
    <location>
        <begin position="99"/>
        <end position="173"/>
    </location>
</feature>
<name>G1MFU1_AILME</name>
<feature type="region of interest" description="Disordered" evidence="2">
    <location>
        <begin position="920"/>
        <end position="953"/>
    </location>
</feature>
<dbReference type="GO" id="GO:0007020">
    <property type="term" value="P:microtubule nucleation"/>
    <property type="evidence" value="ECO:0007669"/>
    <property type="project" value="TreeGrafter"/>
</dbReference>
<feature type="compositionally biased region" description="Basic and acidic residues" evidence="2">
    <location>
        <begin position="875"/>
        <end position="895"/>
    </location>
</feature>
<reference evidence="3" key="3">
    <citation type="submission" date="2025-09" db="UniProtKB">
        <authorList>
            <consortium name="Ensembl"/>
        </authorList>
    </citation>
    <scope>IDENTIFICATION</scope>
</reference>
<organism evidence="3 4">
    <name type="scientific">Ailuropoda melanoleuca</name>
    <name type="common">Giant panda</name>
    <dbReference type="NCBI Taxonomy" id="9646"/>
    <lineage>
        <taxon>Eukaryota</taxon>
        <taxon>Metazoa</taxon>
        <taxon>Chordata</taxon>
        <taxon>Craniata</taxon>
        <taxon>Vertebrata</taxon>
        <taxon>Euteleostomi</taxon>
        <taxon>Mammalia</taxon>
        <taxon>Eutheria</taxon>
        <taxon>Laurasiatheria</taxon>
        <taxon>Carnivora</taxon>
        <taxon>Caniformia</taxon>
        <taxon>Ursidae</taxon>
        <taxon>Ailuropoda</taxon>
    </lineage>
</organism>